<gene>
    <name evidence="1" type="ORF">CR513_24785</name>
</gene>
<accession>A0A371GRB5</accession>
<evidence type="ECO:0000313" key="2">
    <source>
        <dbReference type="Proteomes" id="UP000257109"/>
    </source>
</evidence>
<dbReference type="AlphaFoldDB" id="A0A371GRB5"/>
<feature type="non-terminal residue" evidence="1">
    <location>
        <position position="1"/>
    </location>
</feature>
<evidence type="ECO:0000313" key="1">
    <source>
        <dbReference type="EMBL" id="RDX93006.1"/>
    </source>
</evidence>
<organism evidence="1 2">
    <name type="scientific">Mucuna pruriens</name>
    <name type="common">Velvet bean</name>
    <name type="synonym">Dolichos pruriens</name>
    <dbReference type="NCBI Taxonomy" id="157652"/>
    <lineage>
        <taxon>Eukaryota</taxon>
        <taxon>Viridiplantae</taxon>
        <taxon>Streptophyta</taxon>
        <taxon>Embryophyta</taxon>
        <taxon>Tracheophyta</taxon>
        <taxon>Spermatophyta</taxon>
        <taxon>Magnoliopsida</taxon>
        <taxon>eudicotyledons</taxon>
        <taxon>Gunneridae</taxon>
        <taxon>Pentapetalae</taxon>
        <taxon>rosids</taxon>
        <taxon>fabids</taxon>
        <taxon>Fabales</taxon>
        <taxon>Fabaceae</taxon>
        <taxon>Papilionoideae</taxon>
        <taxon>50 kb inversion clade</taxon>
        <taxon>NPAAA clade</taxon>
        <taxon>indigoferoid/millettioid clade</taxon>
        <taxon>Phaseoleae</taxon>
        <taxon>Mucuna</taxon>
    </lineage>
</organism>
<keyword evidence="2" id="KW-1185">Reference proteome</keyword>
<reference evidence="1" key="1">
    <citation type="submission" date="2018-05" db="EMBL/GenBank/DDBJ databases">
        <title>Draft genome of Mucuna pruriens seed.</title>
        <authorList>
            <person name="Nnadi N.E."/>
            <person name="Vos R."/>
            <person name="Hasami M.H."/>
            <person name="Devisetty U.K."/>
            <person name="Aguiy J.C."/>
        </authorList>
    </citation>
    <scope>NUCLEOTIDE SEQUENCE [LARGE SCALE GENOMIC DNA]</scope>
    <source>
        <strain evidence="1">JCA_2017</strain>
    </source>
</reference>
<proteinExistence type="predicted"/>
<dbReference type="Gene3D" id="2.40.70.10">
    <property type="entry name" value="Acid Proteases"/>
    <property type="match status" value="1"/>
</dbReference>
<dbReference type="OrthoDB" id="1414696at2759"/>
<protein>
    <submittedName>
        <fullName evidence="1">Uncharacterized protein</fullName>
    </submittedName>
</protein>
<sequence length="622" mass="69605">MTRSSFDPLYDLDPKIELTLHRLRKARNFVVSNSSNSVSSFDNSTPVTNTFDSIEYSSTNNSAEQMENNNKRTLKELATPDVVRRSPQALEGIPCGLLYNETTGDTGRLHQDEGISILPGWSSKRLAISIVSSIQHLGRNEAYVLGELPEPRQPGRKSVGSGNILEKPCMNTRKDLTNSTPHVHIIISVDSLTMMDWSMIYAGSGGPLMDKTSAAARHLISNMASNTQQFGIRGASQSRMVNEISVVDNLRLENQLIKLTSLVRQLAVGQHQTSRSSQSLWHMYFRGALYRYVPHVARNRVGLCRECWSHTWLPGWEATVSESAIVWKASVSAKTEFRAICSSTIRTCPECTSKTNRLLIIDSTISSTTVLATATIENAISRQFTISRGPNEAIGNQQPGVPTNHELYQYCEPFTVGWIQQLTLTNNSKSKRECECTYFEKWKRITSTSTTTVAEINQYKTVPLSFSTWTISTKKFGSDEELRRMFRKVEINIPLLDVIKQIPKYAKFLKELCVHKRKKMKRSVAMGGIVTMSTSTTIGDCTFTDAMLDLGASINVMPTSTYKSLKFDDMEPTGMTIQLVNRSVVQPLGVLEDVLVQVNELIFPTDFYVLDMEDETSGKEPP</sequence>
<dbReference type="PANTHER" id="PTHR33067:SF9">
    <property type="entry name" value="RNA-DIRECTED DNA POLYMERASE"/>
    <property type="match status" value="1"/>
</dbReference>
<comment type="caution">
    <text evidence="1">The sequence shown here is derived from an EMBL/GenBank/DDBJ whole genome shotgun (WGS) entry which is preliminary data.</text>
</comment>
<dbReference type="InterPro" id="IPR021109">
    <property type="entry name" value="Peptidase_aspartic_dom_sf"/>
</dbReference>
<dbReference type="PANTHER" id="PTHR33067">
    <property type="entry name" value="RNA-DIRECTED DNA POLYMERASE-RELATED"/>
    <property type="match status" value="1"/>
</dbReference>
<dbReference type="EMBL" id="QJKJ01004721">
    <property type="protein sequence ID" value="RDX93006.1"/>
    <property type="molecule type" value="Genomic_DNA"/>
</dbReference>
<dbReference type="Proteomes" id="UP000257109">
    <property type="component" value="Unassembled WGS sequence"/>
</dbReference>
<name>A0A371GRB5_MUCPR</name>
<dbReference type="CDD" id="cd00303">
    <property type="entry name" value="retropepsin_like"/>
    <property type="match status" value="1"/>
</dbReference>